<dbReference type="AlphaFoldDB" id="A0A2H0R676"/>
<comment type="caution">
    <text evidence="2">The sequence shown here is derived from an EMBL/GenBank/DDBJ whole genome shotgun (WGS) entry which is preliminary data.</text>
</comment>
<protein>
    <recommendedName>
        <fullName evidence="1">Methyltransferase type 11 domain-containing protein</fullName>
    </recommendedName>
</protein>
<dbReference type="Gene3D" id="3.40.50.150">
    <property type="entry name" value="Vaccinia Virus protein VP39"/>
    <property type="match status" value="1"/>
</dbReference>
<name>A0A2H0R676_9BACT</name>
<gene>
    <name evidence="2" type="ORF">COV30_00580</name>
</gene>
<evidence type="ECO:0000259" key="1">
    <source>
        <dbReference type="Pfam" id="PF08241"/>
    </source>
</evidence>
<dbReference type="PANTHER" id="PTHR43861">
    <property type="entry name" value="TRANS-ACONITATE 2-METHYLTRANSFERASE-RELATED"/>
    <property type="match status" value="1"/>
</dbReference>
<feature type="non-terminal residue" evidence="2">
    <location>
        <position position="1"/>
    </location>
</feature>
<dbReference type="InterPro" id="IPR013216">
    <property type="entry name" value="Methyltransf_11"/>
</dbReference>
<reference evidence="2 3" key="1">
    <citation type="submission" date="2017-09" db="EMBL/GenBank/DDBJ databases">
        <title>Depth-based differentiation of microbial function through sediment-hosted aquifers and enrichment of novel symbionts in the deep terrestrial subsurface.</title>
        <authorList>
            <person name="Probst A.J."/>
            <person name="Ladd B."/>
            <person name="Jarett J.K."/>
            <person name="Geller-Mcgrath D.E."/>
            <person name="Sieber C.M."/>
            <person name="Emerson J.B."/>
            <person name="Anantharaman K."/>
            <person name="Thomas B.C."/>
            <person name="Malmstrom R."/>
            <person name="Stieglmeier M."/>
            <person name="Klingl A."/>
            <person name="Woyke T."/>
            <person name="Ryan C.M."/>
            <person name="Banfield J.F."/>
        </authorList>
    </citation>
    <scope>NUCLEOTIDE SEQUENCE [LARGE SCALE GENOMIC DNA]</scope>
    <source>
        <strain evidence="2">CG10_big_fil_rev_8_21_14_0_10_37_15</strain>
    </source>
</reference>
<dbReference type="PANTHER" id="PTHR43861:SF1">
    <property type="entry name" value="TRANS-ACONITATE 2-METHYLTRANSFERASE"/>
    <property type="match status" value="1"/>
</dbReference>
<dbReference type="InterPro" id="IPR029063">
    <property type="entry name" value="SAM-dependent_MTases_sf"/>
</dbReference>
<dbReference type="EMBL" id="PCXP01000008">
    <property type="protein sequence ID" value="PIR42028.1"/>
    <property type="molecule type" value="Genomic_DNA"/>
</dbReference>
<evidence type="ECO:0000313" key="2">
    <source>
        <dbReference type="EMBL" id="PIR42028.1"/>
    </source>
</evidence>
<dbReference type="SUPFAM" id="SSF53335">
    <property type="entry name" value="S-adenosyl-L-methionine-dependent methyltransferases"/>
    <property type="match status" value="1"/>
</dbReference>
<dbReference type="GO" id="GO:0008757">
    <property type="term" value="F:S-adenosylmethionine-dependent methyltransferase activity"/>
    <property type="evidence" value="ECO:0007669"/>
    <property type="project" value="InterPro"/>
</dbReference>
<proteinExistence type="predicted"/>
<evidence type="ECO:0000313" key="3">
    <source>
        <dbReference type="Proteomes" id="UP000230208"/>
    </source>
</evidence>
<dbReference type="CDD" id="cd02440">
    <property type="entry name" value="AdoMet_MTases"/>
    <property type="match status" value="1"/>
</dbReference>
<organism evidence="2 3">
    <name type="scientific">Candidatus Yanofskybacteria bacterium CG10_big_fil_rev_8_21_14_0_10_37_15</name>
    <dbReference type="NCBI Taxonomy" id="1975097"/>
    <lineage>
        <taxon>Bacteria</taxon>
        <taxon>Candidatus Yanofskyibacteriota</taxon>
    </lineage>
</organism>
<accession>A0A2H0R676</accession>
<dbReference type="Pfam" id="PF08241">
    <property type="entry name" value="Methyltransf_11"/>
    <property type="match status" value="1"/>
</dbReference>
<sequence>SKPEINIHDVGIKHLDLTGNEKIFEAGCGNGQVLLNLRKNGHLGDLVGLEINRNIFNTAHDTQVQKNLLPIQFMVGSADDLPFPDNSFDMVLAFFMLYHMPDINKTLLEWKRILKPSGKFLIATASFENKPKHKNFKRKIENIIEGANSPQLSHFFNLENAEGYLKKYFRVVDRFVYQGKIKIKEPYPYLMALDSVRDMFNPTPSFLQWDKVRNIIKAEIQKEIKENGYFTDAVKRGFFICKNTK</sequence>
<feature type="domain" description="Methyltransferase type 11" evidence="1">
    <location>
        <begin position="25"/>
        <end position="122"/>
    </location>
</feature>
<dbReference type="Proteomes" id="UP000230208">
    <property type="component" value="Unassembled WGS sequence"/>
</dbReference>